<dbReference type="SUPFAM" id="SSF53474">
    <property type="entry name" value="alpha/beta-Hydrolases"/>
    <property type="match status" value="1"/>
</dbReference>
<evidence type="ECO:0000256" key="1">
    <source>
        <dbReference type="ARBA" id="ARBA00022801"/>
    </source>
</evidence>
<keyword evidence="1 3" id="KW-0378">Hydrolase</keyword>
<dbReference type="InterPro" id="IPR005674">
    <property type="entry name" value="CocE/Ser_esterase"/>
</dbReference>
<name>A0A8J7PPI2_9BACT</name>
<reference evidence="3" key="1">
    <citation type="submission" date="2021-02" db="EMBL/GenBank/DDBJ databases">
        <title>Genome-Resolved Metagenomics of a Microbial Community Performing Photosynthetic Biological Nutrient Removal.</title>
        <authorList>
            <person name="Mcdaniel E.A."/>
        </authorList>
    </citation>
    <scope>NUCLEOTIDE SEQUENCE</scope>
    <source>
        <strain evidence="3">UWPOB_OBS1</strain>
    </source>
</reference>
<gene>
    <name evidence="3" type="ORF">J0M35_20345</name>
</gene>
<dbReference type="GO" id="GO:0008239">
    <property type="term" value="F:dipeptidyl-peptidase activity"/>
    <property type="evidence" value="ECO:0007669"/>
    <property type="project" value="InterPro"/>
</dbReference>
<accession>A0A8J7PPI2</accession>
<feature type="domain" description="Xaa-Pro dipeptidyl-peptidase C-terminal" evidence="2">
    <location>
        <begin position="298"/>
        <end position="525"/>
    </location>
</feature>
<dbReference type="AlphaFoldDB" id="A0A8J7PPI2"/>
<dbReference type="InterPro" id="IPR029058">
    <property type="entry name" value="AB_hydrolase_fold"/>
</dbReference>
<dbReference type="Gene3D" id="1.10.3020.10">
    <property type="entry name" value="alpha-amino acid ester hydrolase ( Helical cap domain)"/>
    <property type="match status" value="1"/>
</dbReference>
<organism evidence="3 4">
    <name type="scientific">Candidatus Obscuribacter phosphatis</name>
    <dbReference type="NCBI Taxonomy" id="1906157"/>
    <lineage>
        <taxon>Bacteria</taxon>
        <taxon>Bacillati</taxon>
        <taxon>Candidatus Melainabacteria</taxon>
        <taxon>Candidatus Obscuribacterales</taxon>
        <taxon>Candidatus Obscuribacteraceae</taxon>
        <taxon>Candidatus Obscuribacter</taxon>
    </lineage>
</organism>
<dbReference type="SMART" id="SM00939">
    <property type="entry name" value="PepX_C"/>
    <property type="match status" value="1"/>
</dbReference>
<evidence type="ECO:0000259" key="2">
    <source>
        <dbReference type="SMART" id="SM00939"/>
    </source>
</evidence>
<dbReference type="InterPro" id="IPR013736">
    <property type="entry name" value="Xaa-Pro_dipept_C"/>
</dbReference>
<dbReference type="SUPFAM" id="SSF49785">
    <property type="entry name" value="Galactose-binding domain-like"/>
    <property type="match status" value="1"/>
</dbReference>
<dbReference type="EMBL" id="JAFLCK010000050">
    <property type="protein sequence ID" value="MBN8662730.1"/>
    <property type="molecule type" value="Genomic_DNA"/>
</dbReference>
<dbReference type="Gene3D" id="3.40.50.1820">
    <property type="entry name" value="alpha/beta hydrolase"/>
    <property type="match status" value="1"/>
</dbReference>
<proteinExistence type="predicted"/>
<dbReference type="InterPro" id="IPR008979">
    <property type="entry name" value="Galactose-bd-like_sf"/>
</dbReference>
<dbReference type="Proteomes" id="UP000664277">
    <property type="component" value="Unassembled WGS sequence"/>
</dbReference>
<dbReference type="NCBIfam" id="TIGR00976">
    <property type="entry name" value="CocE_NonD"/>
    <property type="match status" value="2"/>
</dbReference>
<dbReference type="Gene3D" id="2.60.120.260">
    <property type="entry name" value="Galactose-binding domain-like"/>
    <property type="match status" value="1"/>
</dbReference>
<comment type="caution">
    <text evidence="3">The sequence shown here is derived from an EMBL/GenBank/DDBJ whole genome shotgun (WGS) entry which is preliminary data.</text>
</comment>
<dbReference type="Pfam" id="PF02129">
    <property type="entry name" value="Peptidase_S15"/>
    <property type="match status" value="1"/>
</dbReference>
<sequence>MTKTASLRASSAKLGRKSFYRYRVVKRSLTMPDGLKLAATLWMPCAKRRGETFPVLLEYLPYRKDDTFYVGDYPCFSYLAQIGFISVKVDIRGTGASEGAYPEREYSDIEMEDGEEVIRQLAELPQSNGNVGMFGVSWSGFNSLQMAMRRPPALKAIHAVHASDDLFHDDVHYIDGNLHLDPYHLFINHELGLPRTPGYELDASYFRQRFDKEPWIFTYLSNQRDGEFWRRKSLREDYSRINIPVYLMGGLLDGYRTATVRMFQKLKGDVRCDIGPWNHSCPDDGTPGPNWEWLDRMASWFRRYLVPGSAESLAWSKSEKRKEFMVFVREGHAADKEIETVPGYFHGFDYPVKGTRRRKYQLSPSAGPAVQSLTYKAFGGTAAGTWWGDTTGDMAGDDAESLHWESAPLKRASQIIGFPSVKLKVSASSPSAKWTVRLEDVAPDGTVALVTGRLFNPAFLKDRLKPALPAANEWYELDGDLHFTTWTFKPGHKIRLSVSNAQLIMCWPSPDRMVGRVDFAASQLSLPVVPSRSREQEVKDLPAVKPKRGAPFSEGLWYPQDKPESEVKQRRRLIDGRSTERSHTIVSRQALRIKERKFYIENSNSWAACDEKPWLARYTGRATTSMVSQGRHVKHRTIIRVVSDKTKLNVSVTRYLSVNGRTLRKRHFKQVINRQFN</sequence>
<protein>
    <submittedName>
        <fullName evidence="3">CocE/NonD family hydrolase</fullName>
    </submittedName>
</protein>
<evidence type="ECO:0000313" key="3">
    <source>
        <dbReference type="EMBL" id="MBN8662730.1"/>
    </source>
</evidence>
<dbReference type="Pfam" id="PF08530">
    <property type="entry name" value="PepX_C"/>
    <property type="match status" value="1"/>
</dbReference>
<evidence type="ECO:0000313" key="4">
    <source>
        <dbReference type="Proteomes" id="UP000664277"/>
    </source>
</evidence>
<dbReference type="InterPro" id="IPR000383">
    <property type="entry name" value="Xaa-Pro-like_dom"/>
</dbReference>